<organism evidence="7 8">
    <name type="scientific">Meganyctiphanes norvegica</name>
    <name type="common">Northern krill</name>
    <name type="synonym">Thysanopoda norvegica</name>
    <dbReference type="NCBI Taxonomy" id="48144"/>
    <lineage>
        <taxon>Eukaryota</taxon>
        <taxon>Metazoa</taxon>
        <taxon>Ecdysozoa</taxon>
        <taxon>Arthropoda</taxon>
        <taxon>Crustacea</taxon>
        <taxon>Multicrustacea</taxon>
        <taxon>Malacostraca</taxon>
        <taxon>Eumalacostraca</taxon>
        <taxon>Eucarida</taxon>
        <taxon>Euphausiacea</taxon>
        <taxon>Euphausiidae</taxon>
        <taxon>Meganyctiphanes</taxon>
    </lineage>
</organism>
<dbReference type="EMBL" id="CAXKWB010015772">
    <property type="protein sequence ID" value="CAL4114398.1"/>
    <property type="molecule type" value="Genomic_DNA"/>
</dbReference>
<reference evidence="7 8" key="1">
    <citation type="submission" date="2024-05" db="EMBL/GenBank/DDBJ databases">
        <authorList>
            <person name="Wallberg A."/>
        </authorList>
    </citation>
    <scope>NUCLEOTIDE SEQUENCE [LARGE SCALE GENOMIC DNA]</scope>
</reference>
<evidence type="ECO:0000256" key="3">
    <source>
        <dbReference type="ARBA" id="ARBA00022722"/>
    </source>
</evidence>
<evidence type="ECO:0000313" key="7">
    <source>
        <dbReference type="EMBL" id="CAL4114398.1"/>
    </source>
</evidence>
<dbReference type="PANTHER" id="PTHR12801:SF115">
    <property type="entry name" value="FI18136P1-RELATED"/>
    <property type="match status" value="1"/>
</dbReference>
<keyword evidence="4" id="KW-0378">Hydrolase</keyword>
<dbReference type="InterPro" id="IPR036397">
    <property type="entry name" value="RNaseH_sf"/>
</dbReference>
<dbReference type="GO" id="GO:0004527">
    <property type="term" value="F:exonuclease activity"/>
    <property type="evidence" value="ECO:0007669"/>
    <property type="project" value="InterPro"/>
</dbReference>
<dbReference type="GO" id="GO:0005634">
    <property type="term" value="C:nucleus"/>
    <property type="evidence" value="ECO:0007669"/>
    <property type="project" value="UniProtKB-SubCell"/>
</dbReference>
<feature type="non-terminal residue" evidence="7">
    <location>
        <position position="315"/>
    </location>
</feature>
<comment type="caution">
    <text evidence="7">The sequence shown here is derived from an EMBL/GenBank/DDBJ whole genome shotgun (WGS) entry which is preliminary data.</text>
</comment>
<dbReference type="InterPro" id="IPR013520">
    <property type="entry name" value="Ribonucl_H"/>
</dbReference>
<proteinExistence type="inferred from homology"/>
<gene>
    <name evidence="7" type="ORF">MNOR_LOCUS20415</name>
</gene>
<comment type="subcellular location">
    <subcellularLocation>
        <location evidence="1">Nucleus</location>
    </subcellularLocation>
</comment>
<dbReference type="GO" id="GO:0003676">
    <property type="term" value="F:nucleic acid binding"/>
    <property type="evidence" value="ECO:0007669"/>
    <property type="project" value="InterPro"/>
</dbReference>
<dbReference type="Proteomes" id="UP001497623">
    <property type="component" value="Unassembled WGS sequence"/>
</dbReference>
<dbReference type="SMART" id="SM00479">
    <property type="entry name" value="EXOIII"/>
    <property type="match status" value="1"/>
</dbReference>
<dbReference type="Gene3D" id="3.30.420.10">
    <property type="entry name" value="Ribonuclease H-like superfamily/Ribonuclease H"/>
    <property type="match status" value="1"/>
</dbReference>
<dbReference type="InterPro" id="IPR012337">
    <property type="entry name" value="RNaseH-like_sf"/>
</dbReference>
<keyword evidence="5" id="KW-0539">Nucleus</keyword>
<evidence type="ECO:0000259" key="6">
    <source>
        <dbReference type="SMART" id="SM00479"/>
    </source>
</evidence>
<protein>
    <recommendedName>
        <fullName evidence="6">Exonuclease domain-containing protein</fullName>
    </recommendedName>
</protein>
<feature type="domain" description="Exonuclease" evidence="6">
    <location>
        <begin position="165"/>
        <end position="315"/>
    </location>
</feature>
<dbReference type="AlphaFoldDB" id="A0AAV2R790"/>
<keyword evidence="3" id="KW-0540">Nuclease</keyword>
<evidence type="ECO:0000256" key="2">
    <source>
        <dbReference type="ARBA" id="ARBA00006357"/>
    </source>
</evidence>
<evidence type="ECO:0000256" key="4">
    <source>
        <dbReference type="ARBA" id="ARBA00022801"/>
    </source>
</evidence>
<sequence>MSKMSQQLSLNFRPSRSLRSKAPHLYASFGKGVGELKQSSFYEILSNWQLSEYQLKELSFPQKHPFDSNRAEIAKPYHKFFHHISDPIRRKCGHCKRIYSVYNPPKPCRYHWRGYRHELGVNICCNRPKGGAFCATAPRCVTDDVDANNLLGYKNTSVVGRGGPDVYAIDAEMVYTEDCMEACAVTLVGANCKVVYETRFLPDKPIIDYNTHHSDLTEKDFRYTSTTLNHVHQELLRYLGPSTILVGHGLSHDLLRLKLIHNKIVDTSVLFPLKDGKTRGLQSLEEEYLEDKAESDHKLKCTGDAIVTMRLALLK</sequence>
<dbReference type="InterPro" id="IPR047021">
    <property type="entry name" value="REXO1/3/4-like"/>
</dbReference>
<evidence type="ECO:0000256" key="1">
    <source>
        <dbReference type="ARBA" id="ARBA00004123"/>
    </source>
</evidence>
<accession>A0AAV2R790</accession>
<evidence type="ECO:0000313" key="8">
    <source>
        <dbReference type="Proteomes" id="UP001497623"/>
    </source>
</evidence>
<evidence type="ECO:0000256" key="5">
    <source>
        <dbReference type="ARBA" id="ARBA00023242"/>
    </source>
</evidence>
<dbReference type="PANTHER" id="PTHR12801">
    <property type="entry name" value="RNA EXONUCLEASE REXO1 / RECO3 FAMILY MEMBER-RELATED"/>
    <property type="match status" value="1"/>
</dbReference>
<dbReference type="SUPFAM" id="SSF53098">
    <property type="entry name" value="Ribonuclease H-like"/>
    <property type="match status" value="1"/>
</dbReference>
<name>A0AAV2R790_MEGNR</name>
<comment type="similarity">
    <text evidence="2">Belongs to the REXO1/REXO3 family.</text>
</comment>
<keyword evidence="8" id="KW-1185">Reference proteome</keyword>